<evidence type="ECO:0000259" key="12">
    <source>
        <dbReference type="Pfam" id="PF05173"/>
    </source>
</evidence>
<dbReference type="SUPFAM" id="SSF55347">
    <property type="entry name" value="Glyceraldehyde-3-phosphate dehydrogenase-like, C-terminal domain"/>
    <property type="match status" value="1"/>
</dbReference>
<comment type="pathway">
    <text evidence="9">Amino-acid biosynthesis; L-lysine biosynthesis via DAP pathway; (S)-tetrahydrodipicolinate from L-aspartate: step 4/4.</text>
</comment>
<comment type="subunit">
    <text evidence="9">Homotetramer.</text>
</comment>
<feature type="binding site" evidence="9">
    <location>
        <begin position="8"/>
        <end position="13"/>
    </location>
    <ligand>
        <name>NAD(+)</name>
        <dbReference type="ChEBI" id="CHEBI:57540"/>
    </ligand>
</feature>
<dbReference type="EMBL" id="JACOPE010000001">
    <property type="protein sequence ID" value="MBC5683499.1"/>
    <property type="molecule type" value="Genomic_DNA"/>
</dbReference>
<evidence type="ECO:0000313" key="13">
    <source>
        <dbReference type="EMBL" id="MBC5683499.1"/>
    </source>
</evidence>
<dbReference type="PIRSF" id="PIRSF000161">
    <property type="entry name" value="DHPR"/>
    <property type="match status" value="1"/>
</dbReference>
<comment type="caution">
    <text evidence="9">Lacks conserved residue(s) required for the propagation of feature annotation.</text>
</comment>
<evidence type="ECO:0000256" key="6">
    <source>
        <dbReference type="ARBA" id="ARBA00023002"/>
    </source>
</evidence>
<organism evidence="13 14">
    <name type="scientific">Ruminococcus hominis</name>
    <dbReference type="NCBI Taxonomy" id="2763065"/>
    <lineage>
        <taxon>Bacteria</taxon>
        <taxon>Bacillati</taxon>
        <taxon>Bacillota</taxon>
        <taxon>Clostridia</taxon>
        <taxon>Eubacteriales</taxon>
        <taxon>Oscillospiraceae</taxon>
        <taxon>Ruminococcus</taxon>
    </lineage>
</organism>
<dbReference type="InterPro" id="IPR000846">
    <property type="entry name" value="DapB_N"/>
</dbReference>
<keyword evidence="6 9" id="KW-0560">Oxidoreductase</keyword>
<dbReference type="GO" id="GO:0008839">
    <property type="term" value="F:4-hydroxy-tetrahydrodipicolinate reductase"/>
    <property type="evidence" value="ECO:0007669"/>
    <property type="project" value="UniProtKB-EC"/>
</dbReference>
<evidence type="ECO:0000256" key="5">
    <source>
        <dbReference type="ARBA" id="ARBA00022915"/>
    </source>
</evidence>
<evidence type="ECO:0000256" key="10">
    <source>
        <dbReference type="NCBIfam" id="TIGR00036"/>
    </source>
</evidence>
<name>A0ABR7G7T5_9FIRM</name>
<dbReference type="InterPro" id="IPR022664">
    <property type="entry name" value="DapB_N_CS"/>
</dbReference>
<dbReference type="Gene3D" id="3.40.50.720">
    <property type="entry name" value="NAD(P)-binding Rossmann-like Domain"/>
    <property type="match status" value="1"/>
</dbReference>
<gene>
    <name evidence="9" type="primary">dapB</name>
    <name evidence="13" type="ORF">H8S40_07945</name>
</gene>
<sequence>MIRVLMSGCNGKMGQMITGLVKEDEQVEIVAGIDTYTGISNTYPVFKSFADCDVEVDVVIDFSNAAALEGLLAYCISKQVPAVICSTGYSEEQLQKIKEASEKVAILKSANMSMGINLLLKLLKDAAKVLAPAGYDIELVEKHHNQKLDAPSGTALALADSINDALNNEYNYVYDRSQVRQKRDSKEIGISAVRAGTIVGEHEVIFAGTDEVIEFKHTAYSRSVFGKGAVEAAKYLAGKPAGMYDMSDVIAF</sequence>
<comment type="similarity">
    <text evidence="1 9">Belongs to the DapB family.</text>
</comment>
<reference evidence="13 14" key="1">
    <citation type="submission" date="2020-08" db="EMBL/GenBank/DDBJ databases">
        <title>Genome public.</title>
        <authorList>
            <person name="Liu C."/>
            <person name="Sun Q."/>
        </authorList>
    </citation>
    <scope>NUCLEOTIDE SEQUENCE [LARGE SCALE GENOMIC DNA]</scope>
    <source>
        <strain evidence="13 14">NSJ-13</strain>
    </source>
</reference>
<evidence type="ECO:0000259" key="11">
    <source>
        <dbReference type="Pfam" id="PF01113"/>
    </source>
</evidence>
<feature type="active site" description="Proton donor/acceptor" evidence="9">
    <location>
        <position position="143"/>
    </location>
</feature>
<dbReference type="InterPro" id="IPR036291">
    <property type="entry name" value="NAD(P)-bd_dom_sf"/>
</dbReference>
<keyword evidence="4 9" id="KW-0521">NADP</keyword>
<dbReference type="Pfam" id="PF01113">
    <property type="entry name" value="DapB_N"/>
    <property type="match status" value="1"/>
</dbReference>
<dbReference type="SUPFAM" id="SSF51735">
    <property type="entry name" value="NAD(P)-binding Rossmann-fold domains"/>
    <property type="match status" value="1"/>
</dbReference>
<keyword evidence="5 9" id="KW-0220">Diaminopimelate biosynthesis</keyword>
<dbReference type="InterPro" id="IPR022663">
    <property type="entry name" value="DapB_C"/>
</dbReference>
<keyword evidence="3 9" id="KW-0028">Amino-acid biosynthesis</keyword>
<evidence type="ECO:0000256" key="8">
    <source>
        <dbReference type="ARBA" id="ARBA00023154"/>
    </source>
</evidence>
<comment type="subcellular location">
    <subcellularLocation>
        <location evidence="9">Cytoplasm</location>
    </subcellularLocation>
</comment>
<feature type="domain" description="Dihydrodipicolinate reductase C-terminal" evidence="12">
    <location>
        <begin position="115"/>
        <end position="250"/>
    </location>
</feature>
<dbReference type="PANTHER" id="PTHR20836:SF7">
    <property type="entry name" value="4-HYDROXY-TETRAHYDRODIPICOLINATE REDUCTASE"/>
    <property type="match status" value="1"/>
</dbReference>
<comment type="catalytic activity">
    <reaction evidence="9">
        <text>(S)-2,3,4,5-tetrahydrodipicolinate + NADP(+) + H2O = (2S,4S)-4-hydroxy-2,3,4,5-tetrahydrodipicolinate + NADPH + H(+)</text>
        <dbReference type="Rhea" id="RHEA:35331"/>
        <dbReference type="ChEBI" id="CHEBI:15377"/>
        <dbReference type="ChEBI" id="CHEBI:15378"/>
        <dbReference type="ChEBI" id="CHEBI:16845"/>
        <dbReference type="ChEBI" id="CHEBI:57783"/>
        <dbReference type="ChEBI" id="CHEBI:58349"/>
        <dbReference type="ChEBI" id="CHEBI:67139"/>
        <dbReference type="EC" id="1.17.1.8"/>
    </reaction>
</comment>
<protein>
    <recommendedName>
        <fullName evidence="9 10">4-hydroxy-tetrahydrodipicolinate reductase</fullName>
        <shortName evidence="9">HTPA reductase</shortName>
        <ecNumber evidence="9 10">1.17.1.8</ecNumber>
    </recommendedName>
</protein>
<dbReference type="CDD" id="cd02274">
    <property type="entry name" value="DHDPR_N"/>
    <property type="match status" value="1"/>
</dbReference>
<dbReference type="RefSeq" id="WP_118723531.1">
    <property type="nucleotide sequence ID" value="NZ_JACOPE010000001.1"/>
</dbReference>
<proteinExistence type="inferred from homology"/>
<comment type="function">
    <text evidence="9">Catalyzes the conversion of 4-hydroxy-tetrahydrodipicolinate (HTPA) to tetrahydrodipicolinate.</text>
</comment>
<dbReference type="Proteomes" id="UP000631576">
    <property type="component" value="Unassembled WGS sequence"/>
</dbReference>
<evidence type="ECO:0000256" key="1">
    <source>
        <dbReference type="ARBA" id="ARBA00006642"/>
    </source>
</evidence>
<evidence type="ECO:0000256" key="4">
    <source>
        <dbReference type="ARBA" id="ARBA00022857"/>
    </source>
</evidence>
<keyword evidence="14" id="KW-1185">Reference proteome</keyword>
<dbReference type="PROSITE" id="PS01298">
    <property type="entry name" value="DAPB"/>
    <property type="match status" value="1"/>
</dbReference>
<feature type="binding site" evidence="9">
    <location>
        <begin position="109"/>
        <end position="112"/>
    </location>
    <ligand>
        <name>NAD(+)</name>
        <dbReference type="ChEBI" id="CHEBI:57540"/>
    </ligand>
</feature>
<dbReference type="PANTHER" id="PTHR20836">
    <property type="entry name" value="DIHYDRODIPICOLINATE REDUCTASE"/>
    <property type="match status" value="1"/>
</dbReference>
<comment type="caution">
    <text evidence="9">Was originally thought to be a dihydrodipicolinate reductase (DHDPR), catalyzing the conversion of dihydrodipicolinate to tetrahydrodipicolinate. However, it was shown in E.coli that the substrate of the enzymatic reaction is not dihydrodipicolinate (DHDP) but in fact (2S,4S)-4-hydroxy-2,3,4,5-tetrahydrodipicolinic acid (HTPA), the product released by the DapA-catalyzed reaction.</text>
</comment>
<evidence type="ECO:0000256" key="3">
    <source>
        <dbReference type="ARBA" id="ARBA00022605"/>
    </source>
</evidence>
<evidence type="ECO:0000256" key="2">
    <source>
        <dbReference type="ARBA" id="ARBA00022490"/>
    </source>
</evidence>
<evidence type="ECO:0000313" key="14">
    <source>
        <dbReference type="Proteomes" id="UP000631576"/>
    </source>
</evidence>
<dbReference type="EC" id="1.17.1.8" evidence="9 10"/>
<feature type="binding site" evidence="9">
    <location>
        <position position="144"/>
    </location>
    <ligand>
        <name>(S)-2,3,4,5-tetrahydrodipicolinate</name>
        <dbReference type="ChEBI" id="CHEBI:16845"/>
    </ligand>
</feature>
<dbReference type="Pfam" id="PF05173">
    <property type="entry name" value="DapB_C"/>
    <property type="match status" value="1"/>
</dbReference>
<evidence type="ECO:0000256" key="9">
    <source>
        <dbReference type="HAMAP-Rule" id="MF_00102"/>
    </source>
</evidence>
<feature type="active site" description="Proton donor" evidence="9">
    <location>
        <position position="147"/>
    </location>
</feature>
<feature type="binding site" evidence="9">
    <location>
        <position position="34"/>
    </location>
    <ligand>
        <name>NAD(+)</name>
        <dbReference type="ChEBI" id="CHEBI:57540"/>
    </ligand>
</feature>
<comment type="catalytic activity">
    <reaction evidence="9">
        <text>(S)-2,3,4,5-tetrahydrodipicolinate + NAD(+) + H2O = (2S,4S)-4-hydroxy-2,3,4,5-tetrahydrodipicolinate + NADH + H(+)</text>
        <dbReference type="Rhea" id="RHEA:35323"/>
        <dbReference type="ChEBI" id="CHEBI:15377"/>
        <dbReference type="ChEBI" id="CHEBI:15378"/>
        <dbReference type="ChEBI" id="CHEBI:16845"/>
        <dbReference type="ChEBI" id="CHEBI:57540"/>
        <dbReference type="ChEBI" id="CHEBI:57945"/>
        <dbReference type="ChEBI" id="CHEBI:67139"/>
        <dbReference type="EC" id="1.17.1.8"/>
    </reaction>
</comment>
<feature type="domain" description="Dihydrodipicolinate reductase N-terminal" evidence="11">
    <location>
        <begin position="2"/>
        <end position="112"/>
    </location>
</feature>
<keyword evidence="7 9" id="KW-0520">NAD</keyword>
<comment type="caution">
    <text evidence="13">The sequence shown here is derived from an EMBL/GenBank/DDBJ whole genome shotgun (WGS) entry which is preliminary data.</text>
</comment>
<feature type="binding site" evidence="9">
    <location>
        <begin position="85"/>
        <end position="87"/>
    </location>
    <ligand>
        <name>NAD(+)</name>
        <dbReference type="ChEBI" id="CHEBI:57540"/>
    </ligand>
</feature>
<keyword evidence="2 9" id="KW-0963">Cytoplasm</keyword>
<evidence type="ECO:0000256" key="7">
    <source>
        <dbReference type="ARBA" id="ARBA00023027"/>
    </source>
</evidence>
<dbReference type="InterPro" id="IPR023940">
    <property type="entry name" value="DHDPR_bac"/>
</dbReference>
<dbReference type="HAMAP" id="MF_00102">
    <property type="entry name" value="DapB"/>
    <property type="match status" value="1"/>
</dbReference>
<keyword evidence="8 9" id="KW-0457">Lysine biosynthesis</keyword>
<dbReference type="Gene3D" id="3.30.360.10">
    <property type="entry name" value="Dihydrodipicolinate Reductase, domain 2"/>
    <property type="match status" value="1"/>
</dbReference>
<dbReference type="NCBIfam" id="TIGR00036">
    <property type="entry name" value="dapB"/>
    <property type="match status" value="1"/>
</dbReference>
<feature type="binding site" evidence="9">
    <location>
        <begin position="153"/>
        <end position="154"/>
    </location>
    <ligand>
        <name>(S)-2,3,4,5-tetrahydrodipicolinate</name>
        <dbReference type="ChEBI" id="CHEBI:16845"/>
    </ligand>
</feature>
<accession>A0ABR7G7T5</accession>